<sequence>MSSSTVALCTAATIVIVFLSLSRPSAARDSLLRGASIAVEDHATDLLLSPDGTFAAGFYAVSPTVFTFSVWFARAADRAVVWTATPRLLNSGNLAVEDAVGNVLWQSFDHPTDTLLPMQRLAAGKAMVSSDKLLAGGGFYSFRFNDYSIISLVYDNHEISSVYWPNPFYSYWQNNRNIYYNSTRRQAFIDESGHFLASDNATFDAADHGENVRRRLKLDTDGNLRLYSLELDDVTTSTWTWSVTWMAFANPAGVRLRADTTDWSRGCRPTFTFNSTDRIMKLLPLPHTDFWGFDINKGALLSLRECAARCKSEPSCVAFEYKVGIGECYPKSLMFNGRTFPGLLGTAYVKVPADLDVSNLHVHQWQKNGLAIEEDIVRCGATIDSPEFLLNVSGVSSSSSSNSIWFYFYGFLSAFFVIEVIVIAFGCWFFSSKGVFRPSKIWALDEGYRMVTNHFRAYSYSELQRGTRKFRSEIGRGKHRILVYEYIENGSLAQVLFDRRDYSKFLGWKQRFNIALGVAKGLAYLHNECLEWIIHCDMKPENILLDEDMEPKITDFGLSKLLNRDGYGSQMSRIRGTRGYLAPEWVSSLPITDKVDVYSYGVVLLELVKGRRISD</sequence>
<accession>A0A0D9XWK7</accession>
<dbReference type="Pfam" id="PF00069">
    <property type="entry name" value="Pkinase"/>
    <property type="match status" value="1"/>
</dbReference>
<keyword evidence="7" id="KW-0675">Receptor</keyword>
<dbReference type="PROSITE" id="PS50927">
    <property type="entry name" value="BULB_LECTIN"/>
    <property type="match status" value="1"/>
</dbReference>
<dbReference type="SUPFAM" id="SSF56112">
    <property type="entry name" value="Protein kinase-like (PK-like)"/>
    <property type="match status" value="1"/>
</dbReference>
<evidence type="ECO:0000259" key="13">
    <source>
        <dbReference type="PROSITE" id="PS50927"/>
    </source>
</evidence>
<dbReference type="FunFam" id="1.10.510.10:FF:001424">
    <property type="entry name" value="Protein kinase superfamily protein"/>
    <property type="match status" value="1"/>
</dbReference>
<dbReference type="InterPro" id="IPR003609">
    <property type="entry name" value="Pan_app"/>
</dbReference>
<dbReference type="GO" id="GO:0016020">
    <property type="term" value="C:membrane"/>
    <property type="evidence" value="ECO:0007669"/>
    <property type="project" value="UniProtKB-SubCell"/>
</dbReference>
<organism evidence="14 15">
    <name type="scientific">Leersia perrieri</name>
    <dbReference type="NCBI Taxonomy" id="77586"/>
    <lineage>
        <taxon>Eukaryota</taxon>
        <taxon>Viridiplantae</taxon>
        <taxon>Streptophyta</taxon>
        <taxon>Embryophyta</taxon>
        <taxon>Tracheophyta</taxon>
        <taxon>Spermatophyta</taxon>
        <taxon>Magnoliopsida</taxon>
        <taxon>Liliopsida</taxon>
        <taxon>Poales</taxon>
        <taxon>Poaceae</taxon>
        <taxon>BOP clade</taxon>
        <taxon>Oryzoideae</taxon>
        <taxon>Oryzeae</taxon>
        <taxon>Oryzinae</taxon>
        <taxon>Leersia</taxon>
    </lineage>
</organism>
<feature type="domain" description="Protein kinase" evidence="12">
    <location>
        <begin position="390"/>
        <end position="615"/>
    </location>
</feature>
<comment type="catalytic activity">
    <reaction evidence="9">
        <text>L-seryl-[protein] + ATP = O-phospho-L-seryl-[protein] + ADP + H(+)</text>
        <dbReference type="Rhea" id="RHEA:17989"/>
        <dbReference type="Rhea" id="RHEA-COMP:9863"/>
        <dbReference type="Rhea" id="RHEA-COMP:11604"/>
        <dbReference type="ChEBI" id="CHEBI:15378"/>
        <dbReference type="ChEBI" id="CHEBI:29999"/>
        <dbReference type="ChEBI" id="CHEBI:30616"/>
        <dbReference type="ChEBI" id="CHEBI:83421"/>
        <dbReference type="ChEBI" id="CHEBI:456216"/>
        <dbReference type="EC" id="2.7.11.1"/>
    </reaction>
</comment>
<dbReference type="SUPFAM" id="SSF51110">
    <property type="entry name" value="alpha-D-mannose-specific plant lectins"/>
    <property type="match status" value="1"/>
</dbReference>
<evidence type="ECO:0000256" key="4">
    <source>
        <dbReference type="ARBA" id="ARBA00022729"/>
    </source>
</evidence>
<evidence type="ECO:0000256" key="7">
    <source>
        <dbReference type="ARBA" id="ARBA00023170"/>
    </source>
</evidence>
<dbReference type="PROSITE" id="PS00108">
    <property type="entry name" value="PROTEIN_KINASE_ST"/>
    <property type="match status" value="1"/>
</dbReference>
<protein>
    <recommendedName>
        <fullName evidence="2">non-specific serine/threonine protein kinase</fullName>
        <ecNumber evidence="2">2.7.11.1</ecNumber>
    </recommendedName>
</protein>
<keyword evidence="15" id="KW-1185">Reference proteome</keyword>
<dbReference type="EC" id="2.7.11.1" evidence="2"/>
<evidence type="ECO:0000313" key="14">
    <source>
        <dbReference type="EnsemblPlants" id="LPERR12G01910.1"/>
    </source>
</evidence>
<dbReference type="InterPro" id="IPR008271">
    <property type="entry name" value="Ser/Thr_kinase_AS"/>
</dbReference>
<evidence type="ECO:0000259" key="12">
    <source>
        <dbReference type="PROSITE" id="PS50011"/>
    </source>
</evidence>
<keyword evidence="5 10" id="KW-1133">Transmembrane helix</keyword>
<dbReference type="InterPro" id="IPR000719">
    <property type="entry name" value="Prot_kinase_dom"/>
</dbReference>
<evidence type="ECO:0000256" key="3">
    <source>
        <dbReference type="ARBA" id="ARBA00022692"/>
    </source>
</evidence>
<dbReference type="InterPro" id="IPR011009">
    <property type="entry name" value="Kinase-like_dom_sf"/>
</dbReference>
<dbReference type="STRING" id="77586.A0A0D9XWK7"/>
<comment type="subcellular location">
    <subcellularLocation>
        <location evidence="1">Membrane</location>
        <topology evidence="1">Single-pass type I membrane protein</topology>
    </subcellularLocation>
</comment>
<dbReference type="AlphaFoldDB" id="A0A0D9XWK7"/>
<dbReference type="Pfam" id="PF00024">
    <property type="entry name" value="PAN_1"/>
    <property type="match status" value="1"/>
</dbReference>
<keyword evidence="4 11" id="KW-0732">Signal</keyword>
<evidence type="ECO:0000256" key="10">
    <source>
        <dbReference type="SAM" id="Phobius"/>
    </source>
</evidence>
<evidence type="ECO:0000256" key="8">
    <source>
        <dbReference type="ARBA" id="ARBA00047899"/>
    </source>
</evidence>
<comment type="catalytic activity">
    <reaction evidence="8">
        <text>L-threonyl-[protein] + ATP = O-phospho-L-threonyl-[protein] + ADP + H(+)</text>
        <dbReference type="Rhea" id="RHEA:46608"/>
        <dbReference type="Rhea" id="RHEA-COMP:11060"/>
        <dbReference type="Rhea" id="RHEA-COMP:11605"/>
        <dbReference type="ChEBI" id="CHEBI:15378"/>
        <dbReference type="ChEBI" id="CHEBI:30013"/>
        <dbReference type="ChEBI" id="CHEBI:30616"/>
        <dbReference type="ChEBI" id="CHEBI:61977"/>
        <dbReference type="ChEBI" id="CHEBI:456216"/>
        <dbReference type="EC" id="2.7.11.1"/>
    </reaction>
</comment>
<dbReference type="SMART" id="SM00220">
    <property type="entry name" value="S_TKc"/>
    <property type="match status" value="1"/>
</dbReference>
<feature type="domain" description="Bulb-type lectin" evidence="13">
    <location>
        <begin position="22"/>
        <end position="141"/>
    </location>
</feature>
<dbReference type="InterPro" id="IPR001480">
    <property type="entry name" value="Bulb-type_lectin_dom"/>
</dbReference>
<reference evidence="14 15" key="1">
    <citation type="submission" date="2012-08" db="EMBL/GenBank/DDBJ databases">
        <title>Oryza genome evolution.</title>
        <authorList>
            <person name="Wing R.A."/>
        </authorList>
    </citation>
    <scope>NUCLEOTIDE SEQUENCE</scope>
</reference>
<dbReference type="PANTHER" id="PTHR47974">
    <property type="entry name" value="OS07G0415500 PROTEIN"/>
    <property type="match status" value="1"/>
</dbReference>
<dbReference type="GO" id="GO:0005524">
    <property type="term" value="F:ATP binding"/>
    <property type="evidence" value="ECO:0007669"/>
    <property type="project" value="InterPro"/>
</dbReference>
<dbReference type="Gene3D" id="3.50.4.10">
    <property type="entry name" value="Hepatocyte Growth Factor"/>
    <property type="match status" value="1"/>
</dbReference>
<feature type="chain" id="PRO_5002350429" description="non-specific serine/threonine protein kinase" evidence="11">
    <location>
        <begin position="28"/>
        <end position="615"/>
    </location>
</feature>
<proteinExistence type="predicted"/>
<dbReference type="Proteomes" id="UP000032180">
    <property type="component" value="Chromosome 12"/>
</dbReference>
<reference evidence="14" key="3">
    <citation type="submission" date="2015-04" db="UniProtKB">
        <authorList>
            <consortium name="EnsemblPlants"/>
        </authorList>
    </citation>
    <scope>IDENTIFICATION</scope>
</reference>
<feature type="transmembrane region" description="Helical" evidence="10">
    <location>
        <begin position="404"/>
        <end position="430"/>
    </location>
</feature>
<evidence type="ECO:0000256" key="1">
    <source>
        <dbReference type="ARBA" id="ARBA00004479"/>
    </source>
</evidence>
<dbReference type="HOGENOM" id="CLU_000288_116_2_1"/>
<evidence type="ECO:0000313" key="15">
    <source>
        <dbReference type="Proteomes" id="UP000032180"/>
    </source>
</evidence>
<evidence type="ECO:0000256" key="5">
    <source>
        <dbReference type="ARBA" id="ARBA00022989"/>
    </source>
</evidence>
<dbReference type="GO" id="GO:0004674">
    <property type="term" value="F:protein serine/threonine kinase activity"/>
    <property type="evidence" value="ECO:0007669"/>
    <property type="project" value="UniProtKB-EC"/>
</dbReference>
<dbReference type="FunFam" id="3.50.4.10:FF:000005">
    <property type="entry name" value="Serine/threonine-protein kinase"/>
    <property type="match status" value="1"/>
</dbReference>
<dbReference type="Gene3D" id="1.10.510.10">
    <property type="entry name" value="Transferase(Phosphotransferase) domain 1"/>
    <property type="match status" value="1"/>
</dbReference>
<evidence type="ECO:0000256" key="11">
    <source>
        <dbReference type="SAM" id="SignalP"/>
    </source>
</evidence>
<name>A0A0D9XWK7_9ORYZ</name>
<dbReference type="Pfam" id="PF01453">
    <property type="entry name" value="B_lectin"/>
    <property type="match status" value="1"/>
</dbReference>
<keyword evidence="6 10" id="KW-0472">Membrane</keyword>
<dbReference type="Gramene" id="LPERR12G01910.1">
    <property type="protein sequence ID" value="LPERR12G01910.1"/>
    <property type="gene ID" value="LPERR12G01910"/>
</dbReference>
<evidence type="ECO:0000256" key="9">
    <source>
        <dbReference type="ARBA" id="ARBA00048679"/>
    </source>
</evidence>
<dbReference type="GO" id="GO:0051707">
    <property type="term" value="P:response to other organism"/>
    <property type="evidence" value="ECO:0007669"/>
    <property type="project" value="UniProtKB-ARBA"/>
</dbReference>
<dbReference type="PROSITE" id="PS50011">
    <property type="entry name" value="PROTEIN_KINASE_DOM"/>
    <property type="match status" value="1"/>
</dbReference>
<dbReference type="CDD" id="cd01098">
    <property type="entry name" value="PAN_AP_plant"/>
    <property type="match status" value="1"/>
</dbReference>
<evidence type="ECO:0000256" key="6">
    <source>
        <dbReference type="ARBA" id="ARBA00023136"/>
    </source>
</evidence>
<dbReference type="InterPro" id="IPR036426">
    <property type="entry name" value="Bulb-type_lectin_dom_sf"/>
</dbReference>
<dbReference type="EnsemblPlants" id="LPERR12G01910.1">
    <property type="protein sequence ID" value="LPERR12G01910.1"/>
    <property type="gene ID" value="LPERR12G01910"/>
</dbReference>
<feature type="signal peptide" evidence="11">
    <location>
        <begin position="1"/>
        <end position="27"/>
    </location>
</feature>
<dbReference type="eggNOG" id="ENOG502QRH4">
    <property type="taxonomic scope" value="Eukaryota"/>
</dbReference>
<dbReference type="PANTHER" id="PTHR47974:SF28">
    <property type="entry name" value="NON-SPECIFIC SERINE_THREONINE PROTEIN KINASE"/>
    <property type="match status" value="1"/>
</dbReference>
<evidence type="ECO:0000256" key="2">
    <source>
        <dbReference type="ARBA" id="ARBA00012513"/>
    </source>
</evidence>
<reference evidence="15" key="2">
    <citation type="submission" date="2013-12" db="EMBL/GenBank/DDBJ databases">
        <authorList>
            <person name="Yu Y."/>
            <person name="Lee S."/>
            <person name="de Baynast K."/>
            <person name="Wissotski M."/>
            <person name="Liu L."/>
            <person name="Talag J."/>
            <person name="Goicoechea J."/>
            <person name="Angelova A."/>
            <person name="Jetty R."/>
            <person name="Kudrna D."/>
            <person name="Golser W."/>
            <person name="Rivera L."/>
            <person name="Zhang J."/>
            <person name="Wing R."/>
        </authorList>
    </citation>
    <scope>NUCLEOTIDE SEQUENCE</scope>
</reference>
<keyword evidence="3 10" id="KW-0812">Transmembrane</keyword>